<dbReference type="Proteomes" id="UP000234681">
    <property type="component" value="Chromosome 5"/>
</dbReference>
<dbReference type="AlphaFoldDB" id="A6IIK4"/>
<reference evidence="2" key="1">
    <citation type="submission" date="2005-09" db="EMBL/GenBank/DDBJ databases">
        <authorList>
            <person name="Mural R.J."/>
            <person name="Li P.W."/>
            <person name="Adams M.D."/>
            <person name="Amanatides P.G."/>
            <person name="Baden-Tillson H."/>
            <person name="Barnstead M."/>
            <person name="Chin S.H."/>
            <person name="Dew I."/>
            <person name="Evans C.A."/>
            <person name="Ferriera S."/>
            <person name="Flanigan M."/>
            <person name="Fosler C."/>
            <person name="Glodek A."/>
            <person name="Gu Z."/>
            <person name="Holt R.A."/>
            <person name="Jennings D."/>
            <person name="Kraft C.L."/>
            <person name="Lu F."/>
            <person name="Nguyen T."/>
            <person name="Nusskern D.R."/>
            <person name="Pfannkoch C.M."/>
            <person name="Sitter C."/>
            <person name="Sutton G.G."/>
            <person name="Venter J.C."/>
            <person name="Wang Z."/>
            <person name="Woodage T."/>
            <person name="Zheng X.H."/>
            <person name="Zhong F."/>
        </authorList>
    </citation>
    <scope>NUCLEOTIDE SEQUENCE [LARGE SCALE GENOMIC DNA]</scope>
    <source>
        <strain>BN</strain>
        <strain evidence="2">Sprague-Dawley</strain>
    </source>
</reference>
<protein>
    <submittedName>
        <fullName evidence="1">RCG55146</fullName>
    </submittedName>
</protein>
<gene>
    <name evidence="1" type="ORF">rCG_55146</name>
</gene>
<proteinExistence type="predicted"/>
<evidence type="ECO:0000313" key="2">
    <source>
        <dbReference type="Proteomes" id="UP000234681"/>
    </source>
</evidence>
<evidence type="ECO:0000313" key="1">
    <source>
        <dbReference type="EMBL" id="EDL98574.1"/>
    </source>
</evidence>
<dbReference type="EMBL" id="CH473962">
    <property type="protein sequence ID" value="EDL98574.1"/>
    <property type="molecule type" value="Genomic_DNA"/>
</dbReference>
<sequence length="47" mass="5306">MFLFYSRSHHHVVLGDSSLGKNSIKSGIELQAVAKLNYNRCKRKANS</sequence>
<organism evidence="1 2">
    <name type="scientific">Rattus norvegicus</name>
    <name type="common">Rat</name>
    <dbReference type="NCBI Taxonomy" id="10116"/>
    <lineage>
        <taxon>Eukaryota</taxon>
        <taxon>Metazoa</taxon>
        <taxon>Chordata</taxon>
        <taxon>Craniata</taxon>
        <taxon>Vertebrata</taxon>
        <taxon>Euteleostomi</taxon>
        <taxon>Mammalia</taxon>
        <taxon>Eutheria</taxon>
        <taxon>Euarchontoglires</taxon>
        <taxon>Glires</taxon>
        <taxon>Rodentia</taxon>
        <taxon>Myomorpha</taxon>
        <taxon>Muroidea</taxon>
        <taxon>Muridae</taxon>
        <taxon>Murinae</taxon>
        <taxon>Rattus</taxon>
    </lineage>
</organism>
<accession>A6IIK4</accession>
<name>A6IIK4_RAT</name>